<protein>
    <recommendedName>
        <fullName evidence="8">C3H1-type domain-containing protein</fullName>
    </recommendedName>
</protein>
<proteinExistence type="predicted"/>
<accession>A0A482WWX8</accession>
<sequence>MTNNGMVNECELKNDTQIDEKRRGMVCRDFMRNSCWRGSACKFQHPESPRKIFAFCHDFQNGDCRRSNSCRFIHSSTEDEKYYKRTGELPPHLLQRPETQQSPPRLEPEPSPPLEHSSPTPAPPLCNLKHVTEYKRLVPPSPPMLHVPIDSEDLFPTRRRMLFEFEPEAKRRRGILEEGDILLRANGYVTRPTHEHIRPYMLMEEENMLLRAKISELKKRVDDLQATNEFLLEQNAQLRINDKTSTAGLTTVTVPAVTITNTVPGAGQMQQAPTPQQMVNAAIRTVTASVATVPVSIATVTPVSIAAVSMAPVQPTTMTMPPIVTMAQQPPPPAPGAPVEVPHQATVQSIGEPISLQMPISAAPPPAPLVTYPIMSRPPLIQPTDLRH</sequence>
<dbReference type="PROSITE" id="PS50103">
    <property type="entry name" value="ZF_C3H1"/>
    <property type="match status" value="2"/>
</dbReference>
<evidence type="ECO:0000256" key="7">
    <source>
        <dbReference type="SAM" id="MobiDB-lite"/>
    </source>
</evidence>
<evidence type="ECO:0000256" key="4">
    <source>
        <dbReference type="ARBA" id="ARBA00022833"/>
    </source>
</evidence>
<evidence type="ECO:0000256" key="2">
    <source>
        <dbReference type="ARBA" id="ARBA00022737"/>
    </source>
</evidence>
<dbReference type="GO" id="GO:0043484">
    <property type="term" value="P:regulation of RNA splicing"/>
    <property type="evidence" value="ECO:0007669"/>
    <property type="project" value="TreeGrafter"/>
</dbReference>
<evidence type="ECO:0000256" key="1">
    <source>
        <dbReference type="ARBA" id="ARBA00022723"/>
    </source>
</evidence>
<dbReference type="AlphaFoldDB" id="A0A482WWX8"/>
<feature type="zinc finger region" description="C3H1-type" evidence="5">
    <location>
        <begin position="50"/>
        <end position="77"/>
    </location>
</feature>
<evidence type="ECO:0000256" key="6">
    <source>
        <dbReference type="SAM" id="Coils"/>
    </source>
</evidence>
<dbReference type="GO" id="GO:0008270">
    <property type="term" value="F:zinc ion binding"/>
    <property type="evidence" value="ECO:0007669"/>
    <property type="project" value="UniProtKB-KW"/>
</dbReference>
<dbReference type="InParanoid" id="A0A482WWX8"/>
<keyword evidence="4 5" id="KW-0862">Zinc</keyword>
<evidence type="ECO:0000256" key="3">
    <source>
        <dbReference type="ARBA" id="ARBA00022771"/>
    </source>
</evidence>
<dbReference type="Pfam" id="PF00642">
    <property type="entry name" value="zf-CCCH"/>
    <property type="match status" value="1"/>
</dbReference>
<dbReference type="PANTHER" id="PTHR12675">
    <property type="entry name" value="MUSCLEBLIND-LIKE PROTEIN"/>
    <property type="match status" value="1"/>
</dbReference>
<dbReference type="Proteomes" id="UP000291343">
    <property type="component" value="Unassembled WGS sequence"/>
</dbReference>
<feature type="domain" description="C3H1-type" evidence="8">
    <location>
        <begin position="21"/>
        <end position="48"/>
    </location>
</feature>
<feature type="zinc finger region" description="C3H1-type" evidence="5">
    <location>
        <begin position="21"/>
        <end position="48"/>
    </location>
</feature>
<dbReference type="SMART" id="SM00356">
    <property type="entry name" value="ZnF_C3H1"/>
    <property type="match status" value="2"/>
</dbReference>
<dbReference type="PANTHER" id="PTHR12675:SF6">
    <property type="entry name" value="ZINC FINGER CCCH DOMAIN-CONTAINING PROTEIN 10"/>
    <property type="match status" value="1"/>
</dbReference>
<dbReference type="GO" id="GO:0003723">
    <property type="term" value="F:RNA binding"/>
    <property type="evidence" value="ECO:0007669"/>
    <property type="project" value="TreeGrafter"/>
</dbReference>
<organism evidence="9 10">
    <name type="scientific">Laodelphax striatellus</name>
    <name type="common">Small brown planthopper</name>
    <name type="synonym">Delphax striatella</name>
    <dbReference type="NCBI Taxonomy" id="195883"/>
    <lineage>
        <taxon>Eukaryota</taxon>
        <taxon>Metazoa</taxon>
        <taxon>Ecdysozoa</taxon>
        <taxon>Arthropoda</taxon>
        <taxon>Hexapoda</taxon>
        <taxon>Insecta</taxon>
        <taxon>Pterygota</taxon>
        <taxon>Neoptera</taxon>
        <taxon>Paraneoptera</taxon>
        <taxon>Hemiptera</taxon>
        <taxon>Auchenorrhyncha</taxon>
        <taxon>Fulgoroidea</taxon>
        <taxon>Delphacidae</taxon>
        <taxon>Criomorphinae</taxon>
        <taxon>Laodelphax</taxon>
    </lineage>
</organism>
<dbReference type="InterPro" id="IPR000571">
    <property type="entry name" value="Znf_CCCH"/>
</dbReference>
<feature type="region of interest" description="Disordered" evidence="7">
    <location>
        <begin position="88"/>
        <end position="124"/>
    </location>
</feature>
<evidence type="ECO:0000313" key="10">
    <source>
        <dbReference type="Proteomes" id="UP000291343"/>
    </source>
</evidence>
<dbReference type="CDD" id="cd14686">
    <property type="entry name" value="bZIP"/>
    <property type="match status" value="1"/>
</dbReference>
<keyword evidence="6" id="KW-0175">Coiled coil</keyword>
<gene>
    <name evidence="9" type="ORF">LSTR_LSTR006423</name>
</gene>
<keyword evidence="2" id="KW-0677">Repeat</keyword>
<keyword evidence="10" id="KW-1185">Reference proteome</keyword>
<feature type="domain" description="C3H1-type" evidence="8">
    <location>
        <begin position="50"/>
        <end position="77"/>
    </location>
</feature>
<evidence type="ECO:0000256" key="5">
    <source>
        <dbReference type="PROSITE-ProRule" id="PRU00723"/>
    </source>
</evidence>
<dbReference type="OrthoDB" id="250836at2759"/>
<dbReference type="Gene3D" id="3.30.1370.210">
    <property type="match status" value="1"/>
</dbReference>
<keyword evidence="3 5" id="KW-0863">Zinc-finger</keyword>
<reference evidence="9 10" key="1">
    <citation type="journal article" date="2017" name="Gigascience">
        <title>Genome sequence of the small brown planthopper, Laodelphax striatellus.</title>
        <authorList>
            <person name="Zhu J."/>
            <person name="Jiang F."/>
            <person name="Wang X."/>
            <person name="Yang P."/>
            <person name="Bao Y."/>
            <person name="Zhao W."/>
            <person name="Wang W."/>
            <person name="Lu H."/>
            <person name="Wang Q."/>
            <person name="Cui N."/>
            <person name="Li J."/>
            <person name="Chen X."/>
            <person name="Luo L."/>
            <person name="Yu J."/>
            <person name="Kang L."/>
            <person name="Cui F."/>
        </authorList>
    </citation>
    <scope>NUCLEOTIDE SEQUENCE [LARGE SCALE GENOMIC DNA]</scope>
    <source>
        <strain evidence="9">Lst14</strain>
    </source>
</reference>
<feature type="coiled-coil region" evidence="6">
    <location>
        <begin position="200"/>
        <end position="241"/>
    </location>
</feature>
<evidence type="ECO:0000313" key="9">
    <source>
        <dbReference type="EMBL" id="RZF38024.1"/>
    </source>
</evidence>
<evidence type="ECO:0000259" key="8">
    <source>
        <dbReference type="PROSITE" id="PS50103"/>
    </source>
</evidence>
<comment type="caution">
    <text evidence="9">The sequence shown here is derived from an EMBL/GenBank/DDBJ whole genome shotgun (WGS) entry which is preliminary data.</text>
</comment>
<name>A0A482WWX8_LAOST</name>
<dbReference type="EMBL" id="QKKF02022824">
    <property type="protein sequence ID" value="RZF38024.1"/>
    <property type="molecule type" value="Genomic_DNA"/>
</dbReference>
<keyword evidence="1 5" id="KW-0479">Metal-binding</keyword>